<evidence type="ECO:0000256" key="7">
    <source>
        <dbReference type="ARBA" id="ARBA00036823"/>
    </source>
</evidence>
<evidence type="ECO:0000256" key="3">
    <source>
        <dbReference type="ARBA" id="ARBA00022514"/>
    </source>
</evidence>
<evidence type="ECO:0000313" key="14">
    <source>
        <dbReference type="Proteomes" id="UP000825935"/>
    </source>
</evidence>
<comment type="subcellular location">
    <subcellularLocation>
        <location evidence="1">Secreted</location>
    </subcellularLocation>
</comment>
<dbReference type="GO" id="GO:0005615">
    <property type="term" value="C:extracellular space"/>
    <property type="evidence" value="ECO:0007669"/>
    <property type="project" value="UniProtKB-KW"/>
</dbReference>
<dbReference type="Proteomes" id="UP000825935">
    <property type="component" value="Chromosome 34"/>
</dbReference>
<keyword evidence="3" id="KW-0202">Cytokine</keyword>
<comment type="caution">
    <text evidence="13">The sequence shown here is derived from an EMBL/GenBank/DDBJ whole genome shotgun (WGS) entry which is preliminary data.</text>
</comment>
<keyword evidence="14" id="KW-1185">Reference proteome</keyword>
<name>A0A8T2QK38_CERRI</name>
<dbReference type="GO" id="GO:0005125">
    <property type="term" value="F:cytokine activity"/>
    <property type="evidence" value="ECO:0007669"/>
    <property type="project" value="UniProtKB-KW"/>
</dbReference>
<keyword evidence="5" id="KW-0413">Isomerase</keyword>
<evidence type="ECO:0000256" key="8">
    <source>
        <dbReference type="ARBA" id="ARBA00038932"/>
    </source>
</evidence>
<evidence type="ECO:0000256" key="4">
    <source>
        <dbReference type="ARBA" id="ARBA00022525"/>
    </source>
</evidence>
<evidence type="ECO:0000256" key="12">
    <source>
        <dbReference type="ARBA" id="ARBA00042730"/>
    </source>
</evidence>
<evidence type="ECO:0000256" key="10">
    <source>
        <dbReference type="ARBA" id="ARBA00041631"/>
    </source>
</evidence>
<dbReference type="OrthoDB" id="255819at2759"/>
<dbReference type="PANTHER" id="PTHR11954:SF6">
    <property type="entry name" value="MACROPHAGE MIGRATION INHIBITORY FACTOR"/>
    <property type="match status" value="1"/>
</dbReference>
<keyword evidence="4" id="KW-0964">Secreted</keyword>
<comment type="similarity">
    <text evidence="2">Belongs to the MIF family.</text>
</comment>
<sequence length="120" mass="12919">MPMLYLHTSFDVGALATSQIMLDCADAVARVLGKPDKYVMVLLESNVDLWCGAGEEPAAWAELVSIGELTPDETENARKALADVLKSKLSLCSLHLHIHCQSVKSGSSSDNVSCLHAIHQ</sequence>
<dbReference type="Pfam" id="PF01187">
    <property type="entry name" value="MIF"/>
    <property type="match status" value="1"/>
</dbReference>
<evidence type="ECO:0000256" key="9">
    <source>
        <dbReference type="ARBA" id="ARBA00039086"/>
    </source>
</evidence>
<dbReference type="SUPFAM" id="SSF55331">
    <property type="entry name" value="Tautomerase/MIF"/>
    <property type="match status" value="1"/>
</dbReference>
<organism evidence="13 14">
    <name type="scientific">Ceratopteris richardii</name>
    <name type="common">Triangle waterfern</name>
    <dbReference type="NCBI Taxonomy" id="49495"/>
    <lineage>
        <taxon>Eukaryota</taxon>
        <taxon>Viridiplantae</taxon>
        <taxon>Streptophyta</taxon>
        <taxon>Embryophyta</taxon>
        <taxon>Tracheophyta</taxon>
        <taxon>Polypodiopsida</taxon>
        <taxon>Polypodiidae</taxon>
        <taxon>Polypodiales</taxon>
        <taxon>Pteridineae</taxon>
        <taxon>Pteridaceae</taxon>
        <taxon>Parkerioideae</taxon>
        <taxon>Ceratopteris</taxon>
    </lineage>
</organism>
<dbReference type="EMBL" id="CM035439">
    <property type="protein sequence ID" value="KAH7283974.1"/>
    <property type="molecule type" value="Genomic_DNA"/>
</dbReference>
<comment type="catalytic activity">
    <reaction evidence="6">
        <text>3-phenylpyruvate = enol-phenylpyruvate</text>
        <dbReference type="Rhea" id="RHEA:17097"/>
        <dbReference type="ChEBI" id="CHEBI:16815"/>
        <dbReference type="ChEBI" id="CHEBI:18005"/>
        <dbReference type="EC" id="5.3.2.1"/>
    </reaction>
</comment>
<dbReference type="PANTHER" id="PTHR11954">
    <property type="entry name" value="D-DOPACHROME DECARBOXYLASE"/>
    <property type="match status" value="1"/>
</dbReference>
<dbReference type="GO" id="GO:0004167">
    <property type="term" value="F:dopachrome isomerase activity"/>
    <property type="evidence" value="ECO:0007669"/>
    <property type="project" value="UniProtKB-EC"/>
</dbReference>
<proteinExistence type="inferred from homology"/>
<dbReference type="InterPro" id="IPR014347">
    <property type="entry name" value="Tautomerase/MIF_sf"/>
</dbReference>
<evidence type="ECO:0000313" key="13">
    <source>
        <dbReference type="EMBL" id="KAH7283974.1"/>
    </source>
</evidence>
<dbReference type="AlphaFoldDB" id="A0A8T2QK38"/>
<evidence type="ECO:0000256" key="5">
    <source>
        <dbReference type="ARBA" id="ARBA00023235"/>
    </source>
</evidence>
<evidence type="ECO:0000256" key="11">
    <source>
        <dbReference type="ARBA" id="ARBA00041912"/>
    </source>
</evidence>
<dbReference type="GO" id="GO:0050178">
    <property type="term" value="F:phenylpyruvate tautomerase activity"/>
    <property type="evidence" value="ECO:0007669"/>
    <property type="project" value="UniProtKB-EC"/>
</dbReference>
<evidence type="ECO:0000256" key="1">
    <source>
        <dbReference type="ARBA" id="ARBA00004613"/>
    </source>
</evidence>
<dbReference type="InterPro" id="IPR001398">
    <property type="entry name" value="Macrophage_inhib_fac"/>
</dbReference>
<protein>
    <recommendedName>
        <fullName evidence="12">L-dopachrome isomerase</fullName>
        <ecNumber evidence="9">5.3.2.1</ecNumber>
        <ecNumber evidence="8">5.3.3.12</ecNumber>
    </recommendedName>
    <alternativeName>
        <fullName evidence="10">L-dopachrome tautomerase</fullName>
    </alternativeName>
    <alternativeName>
        <fullName evidence="11">Phenylpyruvate tautomerase</fullName>
    </alternativeName>
</protein>
<comment type="catalytic activity">
    <reaction evidence="7">
        <text>L-dopachrome = 5,6-dihydroxyindole-2-carboxylate</text>
        <dbReference type="Rhea" id="RHEA:13041"/>
        <dbReference type="ChEBI" id="CHEBI:16875"/>
        <dbReference type="ChEBI" id="CHEBI:57509"/>
        <dbReference type="EC" id="5.3.3.12"/>
    </reaction>
</comment>
<accession>A0A8T2QK38</accession>
<reference evidence="13" key="1">
    <citation type="submission" date="2021-08" db="EMBL/GenBank/DDBJ databases">
        <title>WGS assembly of Ceratopteris richardii.</title>
        <authorList>
            <person name="Marchant D.B."/>
            <person name="Chen G."/>
            <person name="Jenkins J."/>
            <person name="Shu S."/>
            <person name="Leebens-Mack J."/>
            <person name="Grimwood J."/>
            <person name="Schmutz J."/>
            <person name="Soltis P."/>
            <person name="Soltis D."/>
            <person name="Chen Z.-H."/>
        </authorList>
    </citation>
    <scope>NUCLEOTIDE SEQUENCE</scope>
    <source>
        <strain evidence="13">Whitten #5841</strain>
        <tissue evidence="13">Leaf</tissue>
    </source>
</reference>
<evidence type="ECO:0000256" key="2">
    <source>
        <dbReference type="ARBA" id="ARBA00005851"/>
    </source>
</evidence>
<evidence type="ECO:0000256" key="6">
    <source>
        <dbReference type="ARBA" id="ARBA00036735"/>
    </source>
</evidence>
<dbReference type="EC" id="5.3.3.12" evidence="8"/>
<dbReference type="Gene3D" id="3.30.429.10">
    <property type="entry name" value="Macrophage Migration Inhibitory Factor"/>
    <property type="match status" value="1"/>
</dbReference>
<gene>
    <name evidence="13" type="ORF">KP509_34G033500</name>
</gene>
<dbReference type="EC" id="5.3.2.1" evidence="9"/>